<proteinExistence type="predicted"/>
<protein>
    <recommendedName>
        <fullName evidence="2">Nucleolar 27S pre-rRNA processing Urb2/Npa2 C-terminal domain-containing protein</fullName>
    </recommendedName>
</protein>
<dbReference type="EMBL" id="ML977061">
    <property type="protein sequence ID" value="KAF1948363.1"/>
    <property type="molecule type" value="Genomic_DNA"/>
</dbReference>
<dbReference type="InterPro" id="IPR018849">
    <property type="entry name" value="Urb2/Npa2_C"/>
</dbReference>
<name>A0A6A5T6S9_9PLEO</name>
<keyword evidence="4" id="KW-1185">Reference proteome</keyword>
<dbReference type="Pfam" id="PF10441">
    <property type="entry name" value="Urb2"/>
    <property type="match status" value="1"/>
</dbReference>
<dbReference type="GO" id="GO:0042254">
    <property type="term" value="P:ribosome biogenesis"/>
    <property type="evidence" value="ECO:0007669"/>
    <property type="project" value="TreeGrafter"/>
</dbReference>
<evidence type="ECO:0000259" key="2">
    <source>
        <dbReference type="Pfam" id="PF10441"/>
    </source>
</evidence>
<reference evidence="3" key="1">
    <citation type="journal article" date="2020" name="Stud. Mycol.">
        <title>101 Dothideomycetes genomes: a test case for predicting lifestyles and emergence of pathogens.</title>
        <authorList>
            <person name="Haridas S."/>
            <person name="Albert R."/>
            <person name="Binder M."/>
            <person name="Bloem J."/>
            <person name="Labutti K."/>
            <person name="Salamov A."/>
            <person name="Andreopoulos B."/>
            <person name="Baker S."/>
            <person name="Barry K."/>
            <person name="Bills G."/>
            <person name="Bluhm B."/>
            <person name="Cannon C."/>
            <person name="Castanera R."/>
            <person name="Culley D."/>
            <person name="Daum C."/>
            <person name="Ezra D."/>
            <person name="Gonzalez J."/>
            <person name="Henrissat B."/>
            <person name="Kuo A."/>
            <person name="Liang C."/>
            <person name="Lipzen A."/>
            <person name="Lutzoni F."/>
            <person name="Magnuson J."/>
            <person name="Mondo S."/>
            <person name="Nolan M."/>
            <person name="Ohm R."/>
            <person name="Pangilinan J."/>
            <person name="Park H.-J."/>
            <person name="Ramirez L."/>
            <person name="Alfaro M."/>
            <person name="Sun H."/>
            <person name="Tritt A."/>
            <person name="Yoshinaga Y."/>
            <person name="Zwiers L.-H."/>
            <person name="Turgeon B."/>
            <person name="Goodwin S."/>
            <person name="Spatafora J."/>
            <person name="Crous P."/>
            <person name="Grigoriev I."/>
        </authorList>
    </citation>
    <scope>NUCLEOTIDE SEQUENCE</scope>
    <source>
        <strain evidence="3">CBS 675.92</strain>
    </source>
</reference>
<evidence type="ECO:0000313" key="4">
    <source>
        <dbReference type="Proteomes" id="UP000800035"/>
    </source>
</evidence>
<sequence length="1471" mass="163599">MAKPVQAPQASTPTLPRLQAVKQTQDADLDEQIRQVAQIIRLPEDWETLPGDVRAIATQKLVLARADYVLRWVLEKLNDAAENGAQARANTRAWRLLDWMVHALPTSRCAPTLRDSHFLDIVEQTLQEMDQSSTVGYKNGSREVSESSETVQEEPQPSRKRKRGSTGTNTPSKRTAVDTSRPIQLFDVVTAVIQTIRNKAEVHGFSESLAQAEQMKMVLKTESSQAARILKWWLSVVQRLSSSAVATHHLNLSSVIDIWELRTIDAKDSSRSSTEEFSTECLLPVLELSQKLRTAEFSYKESETATILRDSINTLDKLVARHLLAPARQAFLNKSRTSNEEDEPGSIATSLVPLRAKLLQAAQIEDAGDPVPESFRALFSAVPQLLQLIIRSSPARSRKSRIAERPWFQAAFIALAECAGCALQVPEFKTPDASIDAVREMLRVLAAHDVRIDTSVLADLFWYHSGFKFPLGQATAVHWSLVASLVELDSDIFLRDPRSTWHNTGDKPEDLTTYLFDEISAVTFDHPGTTDADAMDIDEHRGRLTASPDFSQEDVVQTIIVPILSAFTRNRDLLGFISRWDEQLSRNVKCDRAALQQPMQPIWEDRNLITAIAAHFERSLTPTQIEKLFQKHAKRLKANTKSTKCPSDDVSSSSVIIQAMLLSLTSDEVIAIVKPHLLSLWNSYTSWIQDGSPTPSNLRVAWLALSELLILLWPIQFHASLSFQEEHLYPLIEQASKEVGSVRKDQAGRRVDSKSRATALAFLLAACDCLRSLPGIGELIQKRLRRALKCLSPSHVEVKELAKMTEILCTGYVQLLGSFDSDTCQALLSTLLSTISTLMEKDAENIAEAFAQSAFIDGDASFQSSYVAALLDAIAQDDDQLHDVAITSLLQVVPSSISRAQREAVLDRTMAILTTQPRNVGTLLSLMVHLMEITNATAKVSSDGAGLFNIAQALHDADLETTSSLQLLQSLARLTLVHIIPNKDQTQNVRFLEVYKAQIASATKKASKCFPARLALLSGTFTARDADSLLSVDRYFAFLLAILQDEPIPSEHILKAFNDVPMQVLKDHGEAVDAARAALRKWFRSKLSWESVPIALELTTFNSLPLGFWPALHRVIARYRLCEDDRSFILFSLDLLRKDVRPDEKKSILSSVKDAVEQLDTPEKLALLPLCCSLADNDGDAAVPCSILHQLVSAMEDKQQVDAALKQQQLAILPTICLLLEDSKGEMAFNSLLDSVITVLKDKPSLTTQHGAECVLAALCKLTSRNSPRLSTACAPAIFTRLCETTRLLLLLQRSRIGGRFHLLLPLLQNLLLCLFIPNAGRGAALPPWLDSYGIANPVRLSPANASTYTRLLTTVCSPTQSSVQRYNKAINATSKKQLNDPVKAARDYASQYMYPLLSSFCRYQLYGRLDPQVREKLMPGIWEVVRVGSLDRQSLDTMFEGLGKSERDVWRGLWRDWMAQHGRGEIAERT</sequence>
<dbReference type="InterPro" id="IPR052609">
    <property type="entry name" value="Ribosome_Biogenesis_Reg"/>
</dbReference>
<feature type="region of interest" description="Disordered" evidence="1">
    <location>
        <begin position="130"/>
        <end position="177"/>
    </location>
</feature>
<dbReference type="Proteomes" id="UP000800035">
    <property type="component" value="Unassembled WGS sequence"/>
</dbReference>
<feature type="compositionally biased region" description="Polar residues" evidence="1">
    <location>
        <begin position="165"/>
        <end position="177"/>
    </location>
</feature>
<dbReference type="PANTHER" id="PTHR15682">
    <property type="entry name" value="UNHEALTHY RIBOSOME BIOGENESIS PROTEIN 2 HOMOLOG"/>
    <property type="match status" value="1"/>
</dbReference>
<gene>
    <name evidence="3" type="ORF">CC80DRAFT_317551</name>
</gene>
<dbReference type="GO" id="GO:0005730">
    <property type="term" value="C:nucleolus"/>
    <property type="evidence" value="ECO:0007669"/>
    <property type="project" value="TreeGrafter"/>
</dbReference>
<accession>A0A6A5T6S9</accession>
<dbReference type="PANTHER" id="PTHR15682:SF2">
    <property type="entry name" value="UNHEALTHY RIBOSOME BIOGENESIS PROTEIN 2 HOMOLOG"/>
    <property type="match status" value="1"/>
</dbReference>
<evidence type="ECO:0000256" key="1">
    <source>
        <dbReference type="SAM" id="MobiDB-lite"/>
    </source>
</evidence>
<dbReference type="OrthoDB" id="160374at2759"/>
<feature type="domain" description="Nucleolar 27S pre-rRNA processing Urb2/Npa2 C-terminal" evidence="2">
    <location>
        <begin position="1231"/>
        <end position="1460"/>
    </location>
</feature>
<organism evidence="3 4">
    <name type="scientific">Byssothecium circinans</name>
    <dbReference type="NCBI Taxonomy" id="147558"/>
    <lineage>
        <taxon>Eukaryota</taxon>
        <taxon>Fungi</taxon>
        <taxon>Dikarya</taxon>
        <taxon>Ascomycota</taxon>
        <taxon>Pezizomycotina</taxon>
        <taxon>Dothideomycetes</taxon>
        <taxon>Pleosporomycetidae</taxon>
        <taxon>Pleosporales</taxon>
        <taxon>Massarineae</taxon>
        <taxon>Massarinaceae</taxon>
        <taxon>Byssothecium</taxon>
    </lineage>
</organism>
<evidence type="ECO:0000313" key="3">
    <source>
        <dbReference type="EMBL" id="KAF1948363.1"/>
    </source>
</evidence>